<feature type="region of interest" description="Disordered" evidence="1">
    <location>
        <begin position="1"/>
        <end position="31"/>
    </location>
</feature>
<accession>A0A2S8BDL8</accession>
<reference evidence="2 3" key="1">
    <citation type="journal article" date="2017" name="Int. J. Syst. Evol. Microbiol.">
        <title>Mycobacterium talmoniae sp. nov., a slowly growing mycobacterium isolated from human respiratory samples.</title>
        <authorList>
            <person name="Davidson R.M."/>
            <person name="DeGroote M.A."/>
            <person name="Marola J.L."/>
            <person name="Buss S."/>
            <person name="Jones V."/>
            <person name="McNeil M.R."/>
            <person name="Freifeld A.G."/>
            <person name="Elaine Epperson L."/>
            <person name="Hasan N.A."/>
            <person name="Jackson M."/>
            <person name="Iwen P.C."/>
            <person name="Salfinger M."/>
            <person name="Strong M."/>
        </authorList>
    </citation>
    <scope>NUCLEOTIDE SEQUENCE [LARGE SCALE GENOMIC DNA]</scope>
    <source>
        <strain evidence="2 3">ATCC BAA-2683</strain>
    </source>
</reference>
<proteinExistence type="predicted"/>
<evidence type="ECO:0000313" key="2">
    <source>
        <dbReference type="EMBL" id="PQM44767.1"/>
    </source>
</evidence>
<organism evidence="2 3">
    <name type="scientific">Mycobacterium talmoniae</name>
    <dbReference type="NCBI Taxonomy" id="1858794"/>
    <lineage>
        <taxon>Bacteria</taxon>
        <taxon>Bacillati</taxon>
        <taxon>Actinomycetota</taxon>
        <taxon>Actinomycetes</taxon>
        <taxon>Mycobacteriales</taxon>
        <taxon>Mycobacteriaceae</taxon>
        <taxon>Mycobacterium</taxon>
    </lineage>
</organism>
<sequence>MATVTPGAPEAPSQAASLAPPPFPSSPAGVVYDPAPAINAVEHGLKDWLNKPVEDVLSELGLDPRDPHPADAAANAAGAGMGGPGGGLVAGMMAPLVGMLGMVGNGLTQGLNPQQMFQPVMQAFQQGAQSLQGLMGQLGQGGGAGMVGRRGRRTPRQDHGKPGESGRDRGAGRRHRRPRHDGDGQRRPGLFAIDGDPRGVPRTAAGAQRRGAVQPAGHGRDGR</sequence>
<evidence type="ECO:0000256" key="1">
    <source>
        <dbReference type="SAM" id="MobiDB-lite"/>
    </source>
</evidence>
<feature type="compositionally biased region" description="Low complexity" evidence="1">
    <location>
        <begin position="8"/>
        <end position="18"/>
    </location>
</feature>
<dbReference type="EMBL" id="PPEA01000717">
    <property type="protein sequence ID" value="PQM44767.1"/>
    <property type="molecule type" value="Genomic_DNA"/>
</dbReference>
<feature type="region of interest" description="Disordered" evidence="1">
    <location>
        <begin position="134"/>
        <end position="223"/>
    </location>
</feature>
<name>A0A2S8BDL8_9MYCO</name>
<comment type="caution">
    <text evidence="2">The sequence shown here is derived from an EMBL/GenBank/DDBJ whole genome shotgun (WGS) entry which is preliminary data.</text>
</comment>
<evidence type="ECO:0000313" key="3">
    <source>
        <dbReference type="Proteomes" id="UP000238296"/>
    </source>
</evidence>
<protein>
    <submittedName>
        <fullName evidence="2">Uncharacterized protein</fullName>
    </submittedName>
</protein>
<feature type="compositionally biased region" description="Gly residues" evidence="1">
    <location>
        <begin position="136"/>
        <end position="148"/>
    </location>
</feature>
<dbReference type="Proteomes" id="UP000238296">
    <property type="component" value="Unassembled WGS sequence"/>
</dbReference>
<dbReference type="AlphaFoldDB" id="A0A2S8BDL8"/>
<feature type="compositionally biased region" description="Basic and acidic residues" evidence="1">
    <location>
        <begin position="155"/>
        <end position="171"/>
    </location>
</feature>
<gene>
    <name evidence="2" type="ORF">C1Y40_05071</name>
</gene>